<dbReference type="PANTHER" id="PTHR47027:SF30">
    <property type="entry name" value="THAP-TYPE DOMAIN-CONTAINING PROTEIN"/>
    <property type="match status" value="1"/>
</dbReference>
<dbReference type="Proteomes" id="UP000272942">
    <property type="component" value="Unassembled WGS sequence"/>
</dbReference>
<reference evidence="2 3" key="2">
    <citation type="submission" date="2018-11" db="EMBL/GenBank/DDBJ databases">
        <authorList>
            <consortium name="Pathogen Informatics"/>
        </authorList>
    </citation>
    <scope>NUCLEOTIDE SEQUENCE [LARGE SCALE GENOMIC DNA]</scope>
    <source>
        <strain evidence="2 3">Egypt</strain>
    </source>
</reference>
<dbReference type="OrthoDB" id="6142323at2759"/>
<feature type="region of interest" description="Disordered" evidence="1">
    <location>
        <begin position="1"/>
        <end position="31"/>
    </location>
</feature>
<feature type="compositionally biased region" description="Basic and acidic residues" evidence="1">
    <location>
        <begin position="10"/>
        <end position="24"/>
    </location>
</feature>
<sequence length="146" mass="16673">MLSCNGSRSSDLHSSLKGEKEPRPNELPPTHFKMWDDHLVTSITTILRNIWTQERIPSSLGKSPFVPIFKKGISLMFTITKVLAPVIHRHLTPLTETKIREQQAGFLPGRGRIDQMFTLRQIPELCHTGRVLLDLKRALEQLAVKR</sequence>
<gene>
    <name evidence="2" type="ORF">ECPE_LOCUS13749</name>
</gene>
<evidence type="ECO:0000313" key="3">
    <source>
        <dbReference type="Proteomes" id="UP000272942"/>
    </source>
</evidence>
<protein>
    <submittedName>
        <fullName evidence="4">Reverse transcriptase domain-containing protein</fullName>
    </submittedName>
</protein>
<dbReference type="WBParaSite" id="ECPE_0001378901-mRNA-1">
    <property type="protein sequence ID" value="ECPE_0001378901-mRNA-1"/>
    <property type="gene ID" value="ECPE_0001378901"/>
</dbReference>
<dbReference type="PANTHER" id="PTHR47027">
    <property type="entry name" value="REVERSE TRANSCRIPTASE DOMAIN-CONTAINING PROTEIN"/>
    <property type="match status" value="1"/>
</dbReference>
<proteinExistence type="predicted"/>
<name>A0A183B3G4_9TREM</name>
<reference evidence="4" key="1">
    <citation type="submission" date="2016-06" db="UniProtKB">
        <authorList>
            <consortium name="WormBaseParasite"/>
        </authorList>
    </citation>
    <scope>IDENTIFICATION</scope>
</reference>
<dbReference type="EMBL" id="UZAN01055860">
    <property type="protein sequence ID" value="VDP91021.1"/>
    <property type="molecule type" value="Genomic_DNA"/>
</dbReference>
<keyword evidence="3" id="KW-1185">Reference proteome</keyword>
<organism evidence="4">
    <name type="scientific">Echinostoma caproni</name>
    <dbReference type="NCBI Taxonomy" id="27848"/>
    <lineage>
        <taxon>Eukaryota</taxon>
        <taxon>Metazoa</taxon>
        <taxon>Spiralia</taxon>
        <taxon>Lophotrochozoa</taxon>
        <taxon>Platyhelminthes</taxon>
        <taxon>Trematoda</taxon>
        <taxon>Digenea</taxon>
        <taxon>Plagiorchiida</taxon>
        <taxon>Echinostomata</taxon>
        <taxon>Echinostomatoidea</taxon>
        <taxon>Echinostomatidae</taxon>
        <taxon>Echinostoma</taxon>
    </lineage>
</organism>
<evidence type="ECO:0000313" key="4">
    <source>
        <dbReference type="WBParaSite" id="ECPE_0001378901-mRNA-1"/>
    </source>
</evidence>
<accession>A0A183B3G4</accession>
<evidence type="ECO:0000256" key="1">
    <source>
        <dbReference type="SAM" id="MobiDB-lite"/>
    </source>
</evidence>
<dbReference type="AlphaFoldDB" id="A0A183B3G4"/>
<evidence type="ECO:0000313" key="2">
    <source>
        <dbReference type="EMBL" id="VDP91021.1"/>
    </source>
</evidence>